<protein>
    <recommendedName>
        <fullName evidence="3">Serine-threonine/tyrosine-protein kinase catalytic domain-containing protein</fullName>
    </recommendedName>
</protein>
<evidence type="ECO:0000313" key="5">
    <source>
        <dbReference type="Proteomes" id="UP000215914"/>
    </source>
</evidence>
<evidence type="ECO:0000259" key="3">
    <source>
        <dbReference type="Pfam" id="PF07714"/>
    </source>
</evidence>
<feature type="transmembrane region" description="Helical" evidence="2">
    <location>
        <begin position="5"/>
        <end position="22"/>
    </location>
</feature>
<keyword evidence="4" id="KW-0808">Transferase</keyword>
<feature type="domain" description="Serine-threonine/tyrosine-protein kinase catalytic" evidence="3">
    <location>
        <begin position="113"/>
        <end position="158"/>
    </location>
</feature>
<dbReference type="Gene3D" id="3.30.200.20">
    <property type="entry name" value="Phosphorylase Kinase, domain 1"/>
    <property type="match status" value="1"/>
</dbReference>
<dbReference type="PANTHER" id="PTHR33240:SF8">
    <property type="entry name" value="OS03G0439900 PROTEIN"/>
    <property type="match status" value="1"/>
</dbReference>
<dbReference type="Gramene" id="mRNA:HanXRQr2_Chr05g0200971">
    <property type="protein sequence ID" value="mRNA:HanXRQr2_Chr05g0200971"/>
    <property type="gene ID" value="HanXRQr2_Chr05g0200971"/>
</dbReference>
<reference evidence="4" key="1">
    <citation type="journal article" date="2017" name="Nature">
        <title>The sunflower genome provides insights into oil metabolism, flowering and Asterid evolution.</title>
        <authorList>
            <person name="Badouin H."/>
            <person name="Gouzy J."/>
            <person name="Grassa C.J."/>
            <person name="Murat F."/>
            <person name="Staton S.E."/>
            <person name="Cottret L."/>
            <person name="Lelandais-Briere C."/>
            <person name="Owens G.L."/>
            <person name="Carrere S."/>
            <person name="Mayjonade B."/>
            <person name="Legrand L."/>
            <person name="Gill N."/>
            <person name="Kane N.C."/>
            <person name="Bowers J.E."/>
            <person name="Hubner S."/>
            <person name="Bellec A."/>
            <person name="Berard A."/>
            <person name="Berges H."/>
            <person name="Blanchet N."/>
            <person name="Boniface M.C."/>
            <person name="Brunel D."/>
            <person name="Catrice O."/>
            <person name="Chaidir N."/>
            <person name="Claudel C."/>
            <person name="Donnadieu C."/>
            <person name="Faraut T."/>
            <person name="Fievet G."/>
            <person name="Helmstetter N."/>
            <person name="King M."/>
            <person name="Knapp S.J."/>
            <person name="Lai Z."/>
            <person name="Le Paslier M.C."/>
            <person name="Lippi Y."/>
            <person name="Lorenzon L."/>
            <person name="Mandel J.R."/>
            <person name="Marage G."/>
            <person name="Marchand G."/>
            <person name="Marquand E."/>
            <person name="Bret-Mestries E."/>
            <person name="Morien E."/>
            <person name="Nambeesan S."/>
            <person name="Nguyen T."/>
            <person name="Pegot-Espagnet P."/>
            <person name="Pouilly N."/>
            <person name="Raftis F."/>
            <person name="Sallet E."/>
            <person name="Schiex T."/>
            <person name="Thomas J."/>
            <person name="Vandecasteele C."/>
            <person name="Vares D."/>
            <person name="Vear F."/>
            <person name="Vautrin S."/>
            <person name="Crespi M."/>
            <person name="Mangin B."/>
            <person name="Burke J.M."/>
            <person name="Salse J."/>
            <person name="Munos S."/>
            <person name="Vincourt P."/>
            <person name="Rieseberg L.H."/>
            <person name="Langlade N.B."/>
        </authorList>
    </citation>
    <scope>NUCLEOTIDE SEQUENCE</scope>
    <source>
        <tissue evidence="4">Leaves</tissue>
    </source>
</reference>
<evidence type="ECO:0000313" key="4">
    <source>
        <dbReference type="EMBL" id="KAF5804766.1"/>
    </source>
</evidence>
<dbReference type="Pfam" id="PF07714">
    <property type="entry name" value="PK_Tyr_Ser-Thr"/>
    <property type="match status" value="1"/>
</dbReference>
<name>A0A9K3IY31_HELAN</name>
<evidence type="ECO:0000256" key="1">
    <source>
        <dbReference type="SAM" id="MobiDB-lite"/>
    </source>
</evidence>
<organism evidence="4 5">
    <name type="scientific">Helianthus annuus</name>
    <name type="common">Common sunflower</name>
    <dbReference type="NCBI Taxonomy" id="4232"/>
    <lineage>
        <taxon>Eukaryota</taxon>
        <taxon>Viridiplantae</taxon>
        <taxon>Streptophyta</taxon>
        <taxon>Embryophyta</taxon>
        <taxon>Tracheophyta</taxon>
        <taxon>Spermatophyta</taxon>
        <taxon>Magnoliopsida</taxon>
        <taxon>eudicotyledons</taxon>
        <taxon>Gunneridae</taxon>
        <taxon>Pentapetalae</taxon>
        <taxon>asterids</taxon>
        <taxon>campanulids</taxon>
        <taxon>Asterales</taxon>
        <taxon>Asteraceae</taxon>
        <taxon>Asteroideae</taxon>
        <taxon>Heliantheae alliance</taxon>
        <taxon>Heliantheae</taxon>
        <taxon>Helianthus</taxon>
    </lineage>
</organism>
<evidence type="ECO:0000256" key="2">
    <source>
        <dbReference type="SAM" id="Phobius"/>
    </source>
</evidence>
<comment type="caution">
    <text evidence="4">The sequence shown here is derived from an EMBL/GenBank/DDBJ whole genome shotgun (WGS) entry which is preliminary data.</text>
</comment>
<feature type="region of interest" description="Disordered" evidence="1">
    <location>
        <begin position="253"/>
        <end position="275"/>
    </location>
</feature>
<dbReference type="GO" id="GO:0004672">
    <property type="term" value="F:protein kinase activity"/>
    <property type="evidence" value="ECO:0007669"/>
    <property type="project" value="InterPro"/>
</dbReference>
<dbReference type="InterPro" id="IPR011009">
    <property type="entry name" value="Kinase-like_dom_sf"/>
</dbReference>
<dbReference type="InterPro" id="IPR021109">
    <property type="entry name" value="Peptidase_aspartic_dom_sf"/>
</dbReference>
<accession>A0A9K3IY31</accession>
<keyword evidence="2" id="KW-1133">Transmembrane helix</keyword>
<dbReference type="SUPFAM" id="SSF56112">
    <property type="entry name" value="Protein kinase-like (PK-like)"/>
    <property type="match status" value="1"/>
</dbReference>
<dbReference type="AlphaFoldDB" id="A0A9K3IY31"/>
<dbReference type="EMBL" id="MNCJ02000320">
    <property type="protein sequence ID" value="KAF5804766.1"/>
    <property type="molecule type" value="Genomic_DNA"/>
</dbReference>
<dbReference type="PANTHER" id="PTHR33240">
    <property type="entry name" value="OS08G0508500 PROTEIN"/>
    <property type="match status" value="1"/>
</dbReference>
<proteinExistence type="predicted"/>
<keyword evidence="2" id="KW-0812">Transmembrane</keyword>
<dbReference type="InterPro" id="IPR001245">
    <property type="entry name" value="Ser-Thr/Tyr_kinase_cat_dom"/>
</dbReference>
<feature type="region of interest" description="Disordered" evidence="1">
    <location>
        <begin position="376"/>
        <end position="396"/>
    </location>
</feature>
<gene>
    <name evidence="4" type="ORF">HanXRQr2_Chr05g0200971</name>
</gene>
<dbReference type="SUPFAM" id="SSF50630">
    <property type="entry name" value="Acid proteases"/>
    <property type="match status" value="1"/>
</dbReference>
<feature type="compositionally biased region" description="Basic and acidic residues" evidence="1">
    <location>
        <begin position="376"/>
        <end position="390"/>
    </location>
</feature>
<sequence length="607" mass="68254">MIFIITLLIFFLFLLPFIIVFASPSAGLIILFVVGAIVILIVICVGTYRYQKYIAKKEDEEKVDVKKAEASEDDDSQLIPLAMVQFLDDMEREKPIRFTSRTLRIATDNFSILLGSGGFGKVYKGLISNNKSVAVKVLNGTSSKRIKEQFMAEVNSIKDPATFDPEELGSFSKPALVKKEPHVAISSKPSAAAAEGFSNGDLGFMESIEPMISFPNKDSLFYDDLVMTPCRNLDEVRTRALRFIRLEDDKRIQERQVGSSKPEKQGSSFKSNKFKSYHRNENKNVHAVDQEEDDEDYPPISEYCFSVDNHELILAMQNLGEKARWPRKNDKPSGTKDKSKWCAYHEDFGHLTEDCIALRKEIGYLLSKGHLKELLGRKKQRTQDPERIPEKAPAPPANAQVINFISGGSDICGTSFSAAKRHAKESKMDNGERPIRTSSVSEGKMITFDEDDRINIQDPHHDSLIITLFISNHFVRRILIDGGSSVNIIQLDVLKKMGIPESDITPRSSVLVGFSGETKKTLGDIKLPIYVEGLHNYQKFCVIDCLSCCNVILGRPWIHDMKAVPSTYHQCVKLPSPWGIIKIDSDQQEAKDCYTSSMKPTSKPREQ</sequence>
<keyword evidence="5" id="KW-1185">Reference proteome</keyword>
<dbReference type="Proteomes" id="UP000215914">
    <property type="component" value="Unassembled WGS sequence"/>
</dbReference>
<feature type="transmembrane region" description="Helical" evidence="2">
    <location>
        <begin position="28"/>
        <end position="48"/>
    </location>
</feature>
<dbReference type="CDD" id="cd00303">
    <property type="entry name" value="retropepsin_like"/>
    <property type="match status" value="1"/>
</dbReference>
<reference evidence="4" key="2">
    <citation type="submission" date="2020-06" db="EMBL/GenBank/DDBJ databases">
        <title>Helianthus annuus Genome sequencing and assembly Release 2.</title>
        <authorList>
            <person name="Gouzy J."/>
            <person name="Langlade N."/>
            <person name="Munos S."/>
        </authorList>
    </citation>
    <scope>NUCLEOTIDE SEQUENCE</scope>
    <source>
        <tissue evidence="4">Leaves</tissue>
    </source>
</reference>
<dbReference type="Gene3D" id="2.40.70.10">
    <property type="entry name" value="Acid Proteases"/>
    <property type="match status" value="1"/>
</dbReference>
<keyword evidence="2" id="KW-0472">Membrane</keyword>